<evidence type="ECO:0000313" key="6">
    <source>
        <dbReference type="Proteomes" id="UP000019486"/>
    </source>
</evidence>
<dbReference type="SUPFAM" id="SSF117892">
    <property type="entry name" value="Band 7/SPFH domain"/>
    <property type="match status" value="1"/>
</dbReference>
<keyword evidence="3" id="KW-0812">Transmembrane</keyword>
<dbReference type="PANTHER" id="PTHR23222">
    <property type="entry name" value="PROHIBITIN"/>
    <property type="match status" value="1"/>
</dbReference>
<evidence type="ECO:0000256" key="3">
    <source>
        <dbReference type="SAM" id="Phobius"/>
    </source>
</evidence>
<comment type="caution">
    <text evidence="5">The sequence shown here is derived from an EMBL/GenBank/DDBJ whole genome shotgun (WGS) entry which is preliminary data.</text>
</comment>
<dbReference type="SMART" id="SM00244">
    <property type="entry name" value="PHB"/>
    <property type="match status" value="1"/>
</dbReference>
<feature type="compositionally biased region" description="Basic and acidic residues" evidence="2">
    <location>
        <begin position="381"/>
        <end position="418"/>
    </location>
</feature>
<dbReference type="PANTHER" id="PTHR23222:SF0">
    <property type="entry name" value="PROHIBITIN 1"/>
    <property type="match status" value="1"/>
</dbReference>
<name>W9H4C5_9PROT</name>
<dbReference type="CDD" id="cd03401">
    <property type="entry name" value="SPFH_prohibitin"/>
    <property type="match status" value="1"/>
</dbReference>
<dbReference type="RefSeq" id="WP_051511962.1">
    <property type="nucleotide sequence ID" value="NZ_AVFL01000006.1"/>
</dbReference>
<dbReference type="OrthoDB" id="9792660at2"/>
<evidence type="ECO:0000256" key="1">
    <source>
        <dbReference type="ARBA" id="ARBA00004167"/>
    </source>
</evidence>
<dbReference type="Proteomes" id="UP000019486">
    <property type="component" value="Unassembled WGS sequence"/>
</dbReference>
<feature type="region of interest" description="Disordered" evidence="2">
    <location>
        <begin position="325"/>
        <end position="418"/>
    </location>
</feature>
<feature type="domain" description="Band 7" evidence="4">
    <location>
        <begin position="50"/>
        <end position="237"/>
    </location>
</feature>
<dbReference type="InterPro" id="IPR001107">
    <property type="entry name" value="Band_7"/>
</dbReference>
<organism evidence="5 6">
    <name type="scientific">Skermanella stibiiresistens SB22</name>
    <dbReference type="NCBI Taxonomy" id="1385369"/>
    <lineage>
        <taxon>Bacteria</taxon>
        <taxon>Pseudomonadati</taxon>
        <taxon>Pseudomonadota</taxon>
        <taxon>Alphaproteobacteria</taxon>
        <taxon>Rhodospirillales</taxon>
        <taxon>Azospirillaceae</taxon>
        <taxon>Skermanella</taxon>
    </lineage>
</organism>
<evidence type="ECO:0000256" key="2">
    <source>
        <dbReference type="SAM" id="MobiDB-lite"/>
    </source>
</evidence>
<dbReference type="Pfam" id="PF01145">
    <property type="entry name" value="Band_7"/>
    <property type="match status" value="1"/>
</dbReference>
<dbReference type="InterPro" id="IPR000163">
    <property type="entry name" value="Prohibitin"/>
</dbReference>
<keyword evidence="3" id="KW-1133">Transmembrane helix</keyword>
<dbReference type="EMBL" id="AVFL01000006">
    <property type="protein sequence ID" value="EWY40909.1"/>
    <property type="molecule type" value="Genomic_DNA"/>
</dbReference>
<proteinExistence type="predicted"/>
<feature type="transmembrane region" description="Helical" evidence="3">
    <location>
        <begin position="33"/>
        <end position="55"/>
    </location>
</feature>
<dbReference type="AlphaFoldDB" id="W9H4C5"/>
<comment type="subcellular location">
    <subcellularLocation>
        <location evidence="1">Membrane</location>
        <topology evidence="1">Single-pass membrane protein</topology>
    </subcellularLocation>
</comment>
<dbReference type="GO" id="GO:0016020">
    <property type="term" value="C:membrane"/>
    <property type="evidence" value="ECO:0007669"/>
    <property type="project" value="UniProtKB-SubCell"/>
</dbReference>
<keyword evidence="6" id="KW-1185">Reference proteome</keyword>
<protein>
    <recommendedName>
        <fullName evidence="4">Band 7 domain-containing protein</fullName>
    </recommendedName>
</protein>
<dbReference type="InterPro" id="IPR036013">
    <property type="entry name" value="Band_7/SPFH_dom_sf"/>
</dbReference>
<dbReference type="Gene3D" id="3.30.479.30">
    <property type="entry name" value="Band 7 domain"/>
    <property type="match status" value="1"/>
</dbReference>
<gene>
    <name evidence="5" type="ORF">N825_33805</name>
</gene>
<accession>W9H4C5</accession>
<dbReference type="STRING" id="1385369.N825_33805"/>
<evidence type="ECO:0000259" key="4">
    <source>
        <dbReference type="SMART" id="SM00244"/>
    </source>
</evidence>
<keyword evidence="3" id="KW-0472">Membrane</keyword>
<reference evidence="5 6" key="1">
    <citation type="submission" date="2013-08" db="EMBL/GenBank/DDBJ databases">
        <title>The genome sequence of Skermanella stibiiresistens.</title>
        <authorList>
            <person name="Zhu W."/>
            <person name="Wang G."/>
        </authorList>
    </citation>
    <scope>NUCLEOTIDE SEQUENCE [LARGE SCALE GENOMIC DNA]</scope>
    <source>
        <strain evidence="5 6">SB22</strain>
    </source>
</reference>
<sequence length="418" mass="46101">MTVITETDIGGGNAQTRPRSSFKAWLARERRNMMIGFLVMLFALIYFLPAIVYFIPAGHGGVLWKRFDGGTQLLPALPEGFNLIFPWDRIEVYDMRLKEDSRSYGSIANDGLLVTTDITIRYRLINTYLGVLHQTIGADYLNSLIVPEVGSVVREIISRYKADELYAQRRQKIQEEIYDQLVDRLMYRGVIGARDSSANATVGGSDETLRGYVYVQDVLIRNVELPEALVQSIERKVQQDQFAQEYEFRLQREIFESQRKQVEAQGIKSFQDTINNGITENYLRWRGIEATLELARSSNAKVVVIGSGQNGMPLILNTGADTAAPAVGSTAGQAVEPVADPRATPDTKGDPALTSHNAEDTASKAKVAALATPKPAPTGDAGEKAGKAETPNKAEALNKPEQVGSDRKPPDQKPEKAK</sequence>
<evidence type="ECO:0000313" key="5">
    <source>
        <dbReference type="EMBL" id="EWY40909.1"/>
    </source>
</evidence>